<evidence type="ECO:0000313" key="3">
    <source>
        <dbReference type="Proteomes" id="UP000027138"/>
    </source>
</evidence>
<evidence type="ECO:0000256" key="1">
    <source>
        <dbReference type="SAM" id="Phobius"/>
    </source>
</evidence>
<proteinExistence type="predicted"/>
<feature type="transmembrane region" description="Helical" evidence="1">
    <location>
        <begin position="20"/>
        <end position="41"/>
    </location>
</feature>
<feature type="transmembrane region" description="Helical" evidence="1">
    <location>
        <begin position="65"/>
        <end position="83"/>
    </location>
</feature>
<dbReference type="STRING" id="180498.A0A067LKM1"/>
<organism evidence="2 3">
    <name type="scientific">Jatropha curcas</name>
    <name type="common">Barbados nut</name>
    <dbReference type="NCBI Taxonomy" id="180498"/>
    <lineage>
        <taxon>Eukaryota</taxon>
        <taxon>Viridiplantae</taxon>
        <taxon>Streptophyta</taxon>
        <taxon>Embryophyta</taxon>
        <taxon>Tracheophyta</taxon>
        <taxon>Spermatophyta</taxon>
        <taxon>Magnoliopsida</taxon>
        <taxon>eudicotyledons</taxon>
        <taxon>Gunneridae</taxon>
        <taxon>Pentapetalae</taxon>
        <taxon>rosids</taxon>
        <taxon>fabids</taxon>
        <taxon>Malpighiales</taxon>
        <taxon>Euphorbiaceae</taxon>
        <taxon>Crotonoideae</taxon>
        <taxon>Jatropheae</taxon>
        <taxon>Jatropha</taxon>
    </lineage>
</organism>
<dbReference type="PANTHER" id="PTHR33430:SF1">
    <property type="entry name" value="PGG DOMAIN-CONTAINING PROTEIN"/>
    <property type="match status" value="1"/>
</dbReference>
<dbReference type="Proteomes" id="UP000027138">
    <property type="component" value="Unassembled WGS sequence"/>
</dbReference>
<protein>
    <recommendedName>
        <fullName evidence="4">PGG domain-containing protein</fullName>
    </recommendedName>
</protein>
<keyword evidence="1" id="KW-0472">Membrane</keyword>
<feature type="transmembrane region" description="Helical" evidence="1">
    <location>
        <begin position="124"/>
        <end position="147"/>
    </location>
</feature>
<keyword evidence="1" id="KW-0812">Transmembrane</keyword>
<dbReference type="AlphaFoldDB" id="A0A067LKM1"/>
<feature type="transmembrane region" description="Helical" evidence="1">
    <location>
        <begin position="167"/>
        <end position="194"/>
    </location>
</feature>
<evidence type="ECO:0000313" key="2">
    <source>
        <dbReference type="EMBL" id="KDP45220.1"/>
    </source>
</evidence>
<keyword evidence="1" id="KW-1133">Transmembrane helix</keyword>
<dbReference type="EMBL" id="KK914233">
    <property type="protein sequence ID" value="KDP45220.1"/>
    <property type="molecule type" value="Genomic_DNA"/>
</dbReference>
<evidence type="ECO:0008006" key="4">
    <source>
        <dbReference type="Google" id="ProtNLM"/>
    </source>
</evidence>
<accession>A0A067LKM1</accession>
<sequence>MGRNRLQSPEKIKDILMKALDDLVSVNSLFTAAVFIGLSFASPNQRSLEISRPECDPSVKMGKRLVLYEVVSFSSFLLSSLVAKSLRVYLRIFYSDTKAVNGNNPGKPDLNDKKKYNLFHAGRGLMFALSMLASIVGVVFLTISMALVVEIKIGKLSCGIHETQAAVIALTTIVPFALIIYIPSLSAALLYCVIEP</sequence>
<name>A0A067LKM1_JATCU</name>
<reference evidence="2 3" key="1">
    <citation type="journal article" date="2014" name="PLoS ONE">
        <title>Global Analysis of Gene Expression Profiles in Physic Nut (Jatropha curcas L.) Seedlings Exposed to Salt Stress.</title>
        <authorList>
            <person name="Zhang L."/>
            <person name="Zhang C."/>
            <person name="Wu P."/>
            <person name="Chen Y."/>
            <person name="Li M."/>
            <person name="Jiang H."/>
            <person name="Wu G."/>
        </authorList>
    </citation>
    <scope>NUCLEOTIDE SEQUENCE [LARGE SCALE GENOMIC DNA]</scope>
    <source>
        <strain evidence="3">cv. GZQX0401</strain>
        <tissue evidence="2">Young leaves</tissue>
    </source>
</reference>
<gene>
    <name evidence="2" type="ORF">JCGZ_15085</name>
</gene>
<dbReference type="OrthoDB" id="666653at2759"/>
<dbReference type="PANTHER" id="PTHR33430">
    <property type="entry name" value="MATERNAL EFFECT EMBRYO ARREST PROTEIN"/>
    <property type="match status" value="1"/>
</dbReference>
<keyword evidence="3" id="KW-1185">Reference proteome</keyword>